<gene>
    <name evidence="1" type="ORF">METZ01_LOCUS147782</name>
</gene>
<dbReference type="PANTHER" id="PTHR37947">
    <property type="entry name" value="BLL2462 PROTEIN"/>
    <property type="match status" value="1"/>
</dbReference>
<dbReference type="PANTHER" id="PTHR37947:SF1">
    <property type="entry name" value="BLL2462 PROTEIN"/>
    <property type="match status" value="1"/>
</dbReference>
<organism evidence="1">
    <name type="scientific">marine metagenome</name>
    <dbReference type="NCBI Taxonomy" id="408172"/>
    <lineage>
        <taxon>unclassified sequences</taxon>
        <taxon>metagenomes</taxon>
        <taxon>ecological metagenomes</taxon>
    </lineage>
</organism>
<sequence length="352" mass="38972">MIVILAGIGVVALAAWLGWTNWQRNGRQGKVALLEVVRFVAVAMLAFTLLQPEYVRLIQRTEPPQVAILTDASGSMQTRDVVGTNDIITRDAWIDSQNKRAFWKPLKETGSEVLVGAFSAPPDLSATNALGQAREIGTDLSGTLGSVLKQQRNLKAVLLLTDGDWNLGPSPIGVATRYRDEEIPVYSVVTGRDESIPDLAMEEVAAPAYGLFGEQISIPYTVQSHLPRDVATEVRLMHGTEQFAAKKITLPANSRFRDSIMWYPREVGEFDLRLEFQIEPDERLRDNNAAAFHIAVRVVKLSVLLVDSQPRWEYRYLRNALARDPGVDLSCMLFHPNIGTGGGRDYLSAFPG</sequence>
<reference evidence="1" key="1">
    <citation type="submission" date="2018-05" db="EMBL/GenBank/DDBJ databases">
        <authorList>
            <person name="Lanie J.A."/>
            <person name="Ng W.-L."/>
            <person name="Kazmierczak K.M."/>
            <person name="Andrzejewski T.M."/>
            <person name="Davidsen T.M."/>
            <person name="Wayne K.J."/>
            <person name="Tettelin H."/>
            <person name="Glass J.I."/>
            <person name="Rusch D."/>
            <person name="Podicherti R."/>
            <person name="Tsui H.-C.T."/>
            <person name="Winkler M.E."/>
        </authorList>
    </citation>
    <scope>NUCLEOTIDE SEQUENCE</scope>
</reference>
<dbReference type="AlphaFoldDB" id="A0A382A055"/>
<protein>
    <recommendedName>
        <fullName evidence="2">VWFA domain-containing protein</fullName>
    </recommendedName>
</protein>
<feature type="non-terminal residue" evidence="1">
    <location>
        <position position="352"/>
    </location>
</feature>
<name>A0A382A055_9ZZZZ</name>
<dbReference type="Gene3D" id="3.40.50.410">
    <property type="entry name" value="von Willebrand factor, type A domain"/>
    <property type="match status" value="1"/>
</dbReference>
<dbReference type="EMBL" id="UINC01023384">
    <property type="protein sequence ID" value="SVA94928.1"/>
    <property type="molecule type" value="Genomic_DNA"/>
</dbReference>
<evidence type="ECO:0008006" key="2">
    <source>
        <dbReference type="Google" id="ProtNLM"/>
    </source>
</evidence>
<dbReference type="SUPFAM" id="SSF53300">
    <property type="entry name" value="vWA-like"/>
    <property type="match status" value="1"/>
</dbReference>
<evidence type="ECO:0000313" key="1">
    <source>
        <dbReference type="EMBL" id="SVA94928.1"/>
    </source>
</evidence>
<proteinExistence type="predicted"/>
<dbReference type="InterPro" id="IPR036465">
    <property type="entry name" value="vWFA_dom_sf"/>
</dbReference>
<accession>A0A382A055</accession>